<sequence length="720" mass="82329">MEDGGESSHLNIHRAEEPTSRLFPASTVRLLHKARQEHGFSVAGFHQCPMLDNAVFDGMVYLHPLQATIAERNPTERQFVDLIDENARRVERWIMGRFASVDPQDVRRLSCYTAAEGAVPFLNLTNHRLLKWIEPANYFADVFPNLAPEMSLIPGPRRKYKIAYLLMVHEESGFRHLKLLVDLLDDGEAIILIHVDHRSDALYRKIDDWIRWKETTTLTPEGGADADADADNDDASPVNGQNRFRAKQRRVGNVFLARYRYSNIWGHISLVYTQLAGFWELQDLADWDYVINLSNYDWPLRRNAAIHRVLSQEKYAGKVWIEYWADTQDLAERFFRPHMGDKKHTATFHPPDLGLIAWPFPNWKAYKHHQWMILTPECIGFLRRSRAALNLLAFMDHTFIPDESFFATALINMPEWRNRIINDKKRYLRFDGSDAAHPSWLGWNDRHLFPPGEKEPSYFFARKLNALGDYFGEDKLLAWIRVNHLDMETSSTDCTIEQAPFRPECLRMLLASSPHPAEVIVVPVNRAMLPLVANLRCSLRNVRGGAAHIVHWSLDAETHDALTAQGYTSLYMQAMKDENASARAPSPHRLLRHSPELTRLSHHKPSLIRKILTAGYDVWFLDADTVVLQDFRSKAVAVPEMDVAVGMGEATAWSLSVGQTPVSAALPAAQVPRIATGIMFFRQGVRTDRFLDAMQRYMKEDPALDDEDAVARVLAEKAAI</sequence>
<gene>
    <name evidence="22" type="ORF">CXG81DRAFT_9487</name>
</gene>
<dbReference type="Proteomes" id="UP000274922">
    <property type="component" value="Unassembled WGS sequence"/>
</dbReference>
<accession>A0A4P9XEB1</accession>
<evidence type="ECO:0000256" key="9">
    <source>
        <dbReference type="ARBA" id="ARBA00022692"/>
    </source>
</evidence>
<evidence type="ECO:0000313" key="22">
    <source>
        <dbReference type="EMBL" id="RKP03490.1"/>
    </source>
</evidence>
<evidence type="ECO:0000259" key="21">
    <source>
        <dbReference type="Pfam" id="PF03407"/>
    </source>
</evidence>
<evidence type="ECO:0000256" key="20">
    <source>
        <dbReference type="SAM" id="MobiDB-lite"/>
    </source>
</evidence>
<comment type="pathway">
    <text evidence="4">Glycan metabolism; heparan sulfate biosynthesis.</text>
</comment>
<keyword evidence="17" id="KW-0325">Glycoprotein</keyword>
<protein>
    <recommendedName>
        <fullName evidence="6">protein xylosyltransferase</fullName>
        <ecNumber evidence="6">2.4.2.26</ecNumber>
    </recommendedName>
    <alternativeName>
        <fullName evidence="18">Peptide O-xylosyltransferase</fullName>
    </alternativeName>
</protein>
<keyword evidence="11" id="KW-0256">Endoplasmic reticulum</keyword>
<keyword evidence="12" id="KW-0735">Signal-anchor</keyword>
<keyword evidence="16" id="KW-1015">Disulfide bond</keyword>
<comment type="subcellular location">
    <subcellularLocation>
        <location evidence="2">Endoplasmic reticulum membrane</location>
        <topology evidence="2">Single-pass type II membrane protein</topology>
    </subcellularLocation>
    <subcellularLocation>
        <location evidence="1">Golgi apparatus membrane</location>
        <topology evidence="1">Single-pass type II membrane protein</topology>
    </subcellularLocation>
</comment>
<dbReference type="GO" id="GO:0030158">
    <property type="term" value="F:protein xylosyltransferase activity"/>
    <property type="evidence" value="ECO:0007669"/>
    <property type="project" value="UniProtKB-EC"/>
</dbReference>
<evidence type="ECO:0000256" key="19">
    <source>
        <dbReference type="ARBA" id="ARBA00047847"/>
    </source>
</evidence>
<name>A0A4P9XEB1_9FUNG</name>
<comment type="catalytic activity">
    <reaction evidence="19">
        <text>UDP-alpha-D-xylose + L-seryl-[protein] = 3-O-(beta-D-xylosyl)-L-seryl-[protein] + UDP + H(+)</text>
        <dbReference type="Rhea" id="RHEA:50192"/>
        <dbReference type="Rhea" id="RHEA-COMP:9863"/>
        <dbReference type="Rhea" id="RHEA-COMP:12567"/>
        <dbReference type="ChEBI" id="CHEBI:15378"/>
        <dbReference type="ChEBI" id="CHEBI:29999"/>
        <dbReference type="ChEBI" id="CHEBI:57632"/>
        <dbReference type="ChEBI" id="CHEBI:58223"/>
        <dbReference type="ChEBI" id="CHEBI:132085"/>
        <dbReference type="EC" id="2.4.2.26"/>
    </reaction>
</comment>
<dbReference type="OrthoDB" id="2019572at2759"/>
<comment type="similarity">
    <text evidence="5">Belongs to the glycosyltransferase 14 family. XylT subfamily.</text>
</comment>
<evidence type="ECO:0000256" key="2">
    <source>
        <dbReference type="ARBA" id="ARBA00004648"/>
    </source>
</evidence>
<keyword evidence="10" id="KW-0479">Metal-binding</keyword>
<dbReference type="GO" id="GO:0046872">
    <property type="term" value="F:metal ion binding"/>
    <property type="evidence" value="ECO:0007669"/>
    <property type="project" value="UniProtKB-KW"/>
</dbReference>
<keyword evidence="7" id="KW-0328">Glycosyltransferase</keyword>
<evidence type="ECO:0000256" key="3">
    <source>
        <dbReference type="ARBA" id="ARBA00004840"/>
    </source>
</evidence>
<organism evidence="22 23">
    <name type="scientific">Caulochytrium protostelioides</name>
    <dbReference type="NCBI Taxonomy" id="1555241"/>
    <lineage>
        <taxon>Eukaryota</taxon>
        <taxon>Fungi</taxon>
        <taxon>Fungi incertae sedis</taxon>
        <taxon>Chytridiomycota</taxon>
        <taxon>Chytridiomycota incertae sedis</taxon>
        <taxon>Chytridiomycetes</taxon>
        <taxon>Caulochytriales</taxon>
        <taxon>Caulochytriaceae</taxon>
        <taxon>Caulochytrium</taxon>
    </lineage>
</organism>
<evidence type="ECO:0000256" key="12">
    <source>
        <dbReference type="ARBA" id="ARBA00022968"/>
    </source>
</evidence>
<dbReference type="GO" id="GO:0005789">
    <property type="term" value="C:endoplasmic reticulum membrane"/>
    <property type="evidence" value="ECO:0007669"/>
    <property type="project" value="UniProtKB-SubCell"/>
</dbReference>
<evidence type="ECO:0000256" key="5">
    <source>
        <dbReference type="ARBA" id="ARBA00010195"/>
    </source>
</evidence>
<dbReference type="EMBL" id="ML014122">
    <property type="protein sequence ID" value="RKP03490.1"/>
    <property type="molecule type" value="Genomic_DNA"/>
</dbReference>
<keyword evidence="8" id="KW-0808">Transferase</keyword>
<dbReference type="Pfam" id="PF03407">
    <property type="entry name" value="Nucleotid_trans"/>
    <property type="match status" value="1"/>
</dbReference>
<feature type="compositionally biased region" description="Acidic residues" evidence="20">
    <location>
        <begin position="224"/>
        <end position="234"/>
    </location>
</feature>
<keyword evidence="9" id="KW-0812">Transmembrane</keyword>
<evidence type="ECO:0000313" key="23">
    <source>
        <dbReference type="Proteomes" id="UP000274922"/>
    </source>
</evidence>
<dbReference type="EC" id="2.4.2.26" evidence="6"/>
<dbReference type="UniPathway" id="UPA00756"/>
<dbReference type="PANTHER" id="PTHR46025">
    <property type="entry name" value="XYLOSYLTRANSFERASE OXT"/>
    <property type="match status" value="1"/>
</dbReference>
<dbReference type="GO" id="GO:0050650">
    <property type="term" value="P:chondroitin sulfate proteoglycan biosynthetic process"/>
    <property type="evidence" value="ECO:0007669"/>
    <property type="project" value="TreeGrafter"/>
</dbReference>
<evidence type="ECO:0000256" key="14">
    <source>
        <dbReference type="ARBA" id="ARBA00023034"/>
    </source>
</evidence>
<evidence type="ECO:0000256" key="17">
    <source>
        <dbReference type="ARBA" id="ARBA00023180"/>
    </source>
</evidence>
<keyword evidence="23" id="KW-1185">Reference proteome</keyword>
<dbReference type="Pfam" id="PF02485">
    <property type="entry name" value="Branch"/>
    <property type="match status" value="1"/>
</dbReference>
<keyword evidence="14" id="KW-0333">Golgi apparatus</keyword>
<evidence type="ECO:0000256" key="13">
    <source>
        <dbReference type="ARBA" id="ARBA00022989"/>
    </source>
</evidence>
<feature type="region of interest" description="Disordered" evidence="20">
    <location>
        <begin position="221"/>
        <end position="240"/>
    </location>
</feature>
<evidence type="ECO:0000256" key="1">
    <source>
        <dbReference type="ARBA" id="ARBA00004323"/>
    </source>
</evidence>
<feature type="non-terminal residue" evidence="22">
    <location>
        <position position="720"/>
    </location>
</feature>
<evidence type="ECO:0000256" key="16">
    <source>
        <dbReference type="ARBA" id="ARBA00023157"/>
    </source>
</evidence>
<dbReference type="AlphaFoldDB" id="A0A4P9XEB1"/>
<dbReference type="UniPathway" id="UPA00755"/>
<dbReference type="GO" id="GO:0015012">
    <property type="term" value="P:heparan sulfate proteoglycan biosynthetic process"/>
    <property type="evidence" value="ECO:0007669"/>
    <property type="project" value="UniProtKB-UniPathway"/>
</dbReference>
<evidence type="ECO:0000256" key="18">
    <source>
        <dbReference type="ARBA" id="ARBA00042865"/>
    </source>
</evidence>
<evidence type="ECO:0000256" key="11">
    <source>
        <dbReference type="ARBA" id="ARBA00022824"/>
    </source>
</evidence>
<dbReference type="PANTHER" id="PTHR46025:SF3">
    <property type="entry name" value="XYLOSYLTRANSFERASE OXT"/>
    <property type="match status" value="1"/>
</dbReference>
<dbReference type="STRING" id="1555241.A0A4P9XEB1"/>
<evidence type="ECO:0000256" key="8">
    <source>
        <dbReference type="ARBA" id="ARBA00022679"/>
    </source>
</evidence>
<feature type="domain" description="Nucleotide-diphospho-sugar transferase" evidence="21">
    <location>
        <begin position="547"/>
        <end position="718"/>
    </location>
</feature>
<reference evidence="23" key="1">
    <citation type="journal article" date="2018" name="Nat. Microbiol.">
        <title>Leveraging single-cell genomics to expand the fungal tree of life.</title>
        <authorList>
            <person name="Ahrendt S.R."/>
            <person name="Quandt C.A."/>
            <person name="Ciobanu D."/>
            <person name="Clum A."/>
            <person name="Salamov A."/>
            <person name="Andreopoulos B."/>
            <person name="Cheng J.F."/>
            <person name="Woyke T."/>
            <person name="Pelin A."/>
            <person name="Henrissat B."/>
            <person name="Reynolds N.K."/>
            <person name="Benny G.L."/>
            <person name="Smith M.E."/>
            <person name="James T.Y."/>
            <person name="Grigoriev I.V."/>
        </authorList>
    </citation>
    <scope>NUCLEOTIDE SEQUENCE [LARGE SCALE GENOMIC DNA]</scope>
    <source>
        <strain evidence="23">ATCC 52028</strain>
    </source>
</reference>
<evidence type="ECO:0000256" key="7">
    <source>
        <dbReference type="ARBA" id="ARBA00022676"/>
    </source>
</evidence>
<evidence type="ECO:0000256" key="4">
    <source>
        <dbReference type="ARBA" id="ARBA00005093"/>
    </source>
</evidence>
<evidence type="ECO:0000256" key="15">
    <source>
        <dbReference type="ARBA" id="ARBA00023136"/>
    </source>
</evidence>
<keyword evidence="15" id="KW-0472">Membrane</keyword>
<dbReference type="InterPro" id="IPR003406">
    <property type="entry name" value="Glyco_trans_14"/>
</dbReference>
<dbReference type="InterPro" id="IPR043538">
    <property type="entry name" value="XYLT"/>
</dbReference>
<evidence type="ECO:0000256" key="6">
    <source>
        <dbReference type="ARBA" id="ARBA00011972"/>
    </source>
</evidence>
<keyword evidence="13" id="KW-1133">Transmembrane helix</keyword>
<dbReference type="InterPro" id="IPR005069">
    <property type="entry name" value="Nucl-diP-sugar_transferase"/>
</dbReference>
<dbReference type="GO" id="GO:0000139">
    <property type="term" value="C:Golgi membrane"/>
    <property type="evidence" value="ECO:0007669"/>
    <property type="project" value="UniProtKB-SubCell"/>
</dbReference>
<proteinExistence type="inferred from homology"/>
<evidence type="ECO:0000256" key="10">
    <source>
        <dbReference type="ARBA" id="ARBA00022723"/>
    </source>
</evidence>
<comment type="pathway">
    <text evidence="3">Glycan metabolism; chondroitin sulfate biosynthesis.</text>
</comment>